<reference evidence="1 2" key="1">
    <citation type="submission" date="2022-09" db="EMBL/GenBank/DDBJ databases">
        <authorList>
            <person name="Han X.L."/>
            <person name="Wang Q."/>
            <person name="Lu T."/>
        </authorList>
    </citation>
    <scope>NUCLEOTIDE SEQUENCE [LARGE SCALE GENOMIC DNA]</scope>
    <source>
        <strain evidence="1 2">WQ 127069</strain>
    </source>
</reference>
<sequence length="115" mass="13240">MIKTESLAIDQTQLVKAWSDAMPTVLNLSDRVEVKADEADANALWVNIQTEGRSLYSFDFKCVYKDSREVKVEFIDVEQDGVHVNEQTEIIQTLIEDYVRHIHECAQQLHAVTHH</sequence>
<comment type="caution">
    <text evidence="1">The sequence shown here is derived from an EMBL/GenBank/DDBJ whole genome shotgun (WGS) entry which is preliminary data.</text>
</comment>
<protein>
    <submittedName>
        <fullName evidence="1">Uncharacterized protein</fullName>
    </submittedName>
</protein>
<organism evidence="1 2">
    <name type="scientific">Paenibacillus baimaensis</name>
    <dbReference type="NCBI Taxonomy" id="2982185"/>
    <lineage>
        <taxon>Bacteria</taxon>
        <taxon>Bacillati</taxon>
        <taxon>Bacillota</taxon>
        <taxon>Bacilli</taxon>
        <taxon>Bacillales</taxon>
        <taxon>Paenibacillaceae</taxon>
        <taxon>Paenibacillus</taxon>
    </lineage>
</organism>
<evidence type="ECO:0000313" key="2">
    <source>
        <dbReference type="Proteomes" id="UP001652445"/>
    </source>
</evidence>
<dbReference type="Proteomes" id="UP001652445">
    <property type="component" value="Unassembled WGS sequence"/>
</dbReference>
<dbReference type="RefSeq" id="WP_076233596.1">
    <property type="nucleotide sequence ID" value="NZ_JAOQIO010000036.1"/>
</dbReference>
<evidence type="ECO:0000313" key="1">
    <source>
        <dbReference type="EMBL" id="MCU6793064.1"/>
    </source>
</evidence>
<proteinExistence type="predicted"/>
<dbReference type="EMBL" id="JAOQIO010000036">
    <property type="protein sequence ID" value="MCU6793064.1"/>
    <property type="molecule type" value="Genomic_DNA"/>
</dbReference>
<gene>
    <name evidence="1" type="ORF">OB236_13135</name>
</gene>
<accession>A0ABT2UEJ1</accession>
<keyword evidence="2" id="KW-1185">Reference proteome</keyword>
<name>A0ABT2UEJ1_9BACL</name>